<gene>
    <name evidence="2" type="ORF">CDV49_07775</name>
</gene>
<evidence type="ECO:0000313" key="2">
    <source>
        <dbReference type="EMBL" id="OWJ78977.1"/>
    </source>
</evidence>
<sequence length="210" mass="22400">MTSAPLTPASSLIVCPYCDALHELAPVAPGARALCRRCGSTLIRNRPGAPLLVSVLSITSLILMSGGVFFPFLGVSSYGMSNESSVFGAALAFHGDLRPLSFAVLLMIVLLPVTRCIALVYTLLPLALGRAPLRHAVRVFRVAERLRPWSMVEVFVIGTAVALVKVAGLANITLGPAFWAFAAMIFTVAIADGYINRWSIWSALETRNGS</sequence>
<protein>
    <submittedName>
        <fullName evidence="2">Paraquat-inducible membrane protein A</fullName>
    </submittedName>
</protein>
<proteinExistence type="predicted"/>
<dbReference type="RefSeq" id="WP_088214961.1">
    <property type="nucleotide sequence ID" value="NZ_NIPW01000010.1"/>
</dbReference>
<keyword evidence="1" id="KW-0812">Transmembrane</keyword>
<keyword evidence="1" id="KW-1133">Transmembrane helix</keyword>
<organism evidence="2 3">
    <name type="scientific">Haematobacter genomosp. 1</name>
    <dbReference type="NCBI Taxonomy" id="366618"/>
    <lineage>
        <taxon>Bacteria</taxon>
        <taxon>Pseudomonadati</taxon>
        <taxon>Pseudomonadota</taxon>
        <taxon>Alphaproteobacteria</taxon>
        <taxon>Rhodobacterales</taxon>
        <taxon>Paracoccaceae</taxon>
        <taxon>Haematobacter</taxon>
    </lineage>
</organism>
<comment type="caution">
    <text evidence="2">The sequence shown here is derived from an EMBL/GenBank/DDBJ whole genome shotgun (WGS) entry which is preliminary data.</text>
</comment>
<feature type="transmembrane region" description="Helical" evidence="1">
    <location>
        <begin position="149"/>
        <end position="170"/>
    </location>
</feature>
<feature type="transmembrane region" description="Helical" evidence="1">
    <location>
        <begin position="51"/>
        <end position="80"/>
    </location>
</feature>
<dbReference type="OrthoDB" id="5291921at2"/>
<dbReference type="InterPro" id="IPR007498">
    <property type="entry name" value="PqiA-like"/>
</dbReference>
<dbReference type="Proteomes" id="UP000196878">
    <property type="component" value="Unassembled WGS sequence"/>
</dbReference>
<dbReference type="EMBL" id="NIPW01000010">
    <property type="protein sequence ID" value="OWJ78977.1"/>
    <property type="molecule type" value="Genomic_DNA"/>
</dbReference>
<dbReference type="Pfam" id="PF04403">
    <property type="entry name" value="PqiA"/>
    <property type="match status" value="1"/>
</dbReference>
<feature type="transmembrane region" description="Helical" evidence="1">
    <location>
        <begin position="176"/>
        <end position="195"/>
    </location>
</feature>
<name>A0A212AD72_9RHOB</name>
<keyword evidence="3" id="KW-1185">Reference proteome</keyword>
<evidence type="ECO:0000256" key="1">
    <source>
        <dbReference type="SAM" id="Phobius"/>
    </source>
</evidence>
<evidence type="ECO:0000313" key="3">
    <source>
        <dbReference type="Proteomes" id="UP000196878"/>
    </source>
</evidence>
<dbReference type="AlphaFoldDB" id="A0A212AD72"/>
<feature type="transmembrane region" description="Helical" evidence="1">
    <location>
        <begin position="100"/>
        <end position="128"/>
    </location>
</feature>
<keyword evidence="1" id="KW-0472">Membrane</keyword>
<reference evidence="2 3" key="1">
    <citation type="submission" date="2016-12" db="EMBL/GenBank/DDBJ databases">
        <title>Comparison of Traditional DNA-DNA Hybridization with In Silico Genomic Analysis.</title>
        <authorList>
            <person name="Nicholson A.C."/>
            <person name="Humrighouse B.W."/>
            <person name="Graziano J."/>
            <person name="Lasker B."/>
            <person name="Whitney A.M."/>
            <person name="Mcquiston J.R."/>
        </authorList>
    </citation>
    <scope>NUCLEOTIDE SEQUENCE [LARGE SCALE GENOMIC DNA]</scope>
    <source>
        <strain evidence="2 3">H2240</strain>
    </source>
</reference>
<accession>A0A212AD72</accession>